<feature type="region of interest" description="Disordered" evidence="1">
    <location>
        <begin position="483"/>
        <end position="502"/>
    </location>
</feature>
<dbReference type="PANTHER" id="PTHR28581">
    <property type="entry name" value="CONSORTIN"/>
    <property type="match status" value="1"/>
</dbReference>
<dbReference type="GO" id="GO:0042998">
    <property type="term" value="P:positive regulation of Golgi to plasma membrane protein transport"/>
    <property type="evidence" value="ECO:0007669"/>
    <property type="project" value="InterPro"/>
</dbReference>
<name>A0A401SVJ8_CHIPU</name>
<protein>
    <submittedName>
        <fullName evidence="4">Uncharacterized protein</fullName>
    </submittedName>
</protein>
<gene>
    <name evidence="4" type="ORF">chiPu_0012888</name>
</gene>
<dbReference type="Pfam" id="PF22883">
    <property type="entry name" value="Consortin_N"/>
    <property type="match status" value="1"/>
</dbReference>
<keyword evidence="5" id="KW-1185">Reference proteome</keyword>
<accession>A0A401SVJ8</accession>
<dbReference type="InterPro" id="IPR028129">
    <property type="entry name" value="Consortin_C"/>
</dbReference>
<dbReference type="OrthoDB" id="9894200at2759"/>
<dbReference type="STRING" id="137246.A0A401SVJ8"/>
<dbReference type="InterPro" id="IPR054132">
    <property type="entry name" value="Consortin_N"/>
</dbReference>
<dbReference type="GO" id="GO:0005886">
    <property type="term" value="C:plasma membrane"/>
    <property type="evidence" value="ECO:0007669"/>
    <property type="project" value="TreeGrafter"/>
</dbReference>
<dbReference type="GO" id="GO:0005802">
    <property type="term" value="C:trans-Golgi network"/>
    <property type="evidence" value="ECO:0007669"/>
    <property type="project" value="InterPro"/>
</dbReference>
<evidence type="ECO:0000313" key="4">
    <source>
        <dbReference type="EMBL" id="GCC34415.1"/>
    </source>
</evidence>
<feature type="domain" description="Consortin N-terminal" evidence="3">
    <location>
        <begin position="184"/>
        <end position="233"/>
    </location>
</feature>
<organism evidence="4 5">
    <name type="scientific">Chiloscyllium punctatum</name>
    <name type="common">Brownbanded bambooshark</name>
    <name type="synonym">Hemiscyllium punctatum</name>
    <dbReference type="NCBI Taxonomy" id="137246"/>
    <lineage>
        <taxon>Eukaryota</taxon>
        <taxon>Metazoa</taxon>
        <taxon>Chordata</taxon>
        <taxon>Craniata</taxon>
        <taxon>Vertebrata</taxon>
        <taxon>Chondrichthyes</taxon>
        <taxon>Elasmobranchii</taxon>
        <taxon>Galeomorphii</taxon>
        <taxon>Galeoidea</taxon>
        <taxon>Orectolobiformes</taxon>
        <taxon>Hemiscylliidae</taxon>
        <taxon>Chiloscyllium</taxon>
    </lineage>
</organism>
<dbReference type="AlphaFoldDB" id="A0A401SVJ8"/>
<comment type="caution">
    <text evidence="4">The sequence shown here is derived from an EMBL/GenBank/DDBJ whole genome shotgun (WGS) entry which is preliminary data.</text>
</comment>
<dbReference type="Proteomes" id="UP000287033">
    <property type="component" value="Unassembled WGS sequence"/>
</dbReference>
<feature type="region of interest" description="Disordered" evidence="1">
    <location>
        <begin position="1"/>
        <end position="74"/>
    </location>
</feature>
<dbReference type="Pfam" id="PF15281">
    <property type="entry name" value="Consortin_C"/>
    <property type="match status" value="1"/>
</dbReference>
<dbReference type="PANTHER" id="PTHR28581:SF1">
    <property type="entry name" value="CONSORTIN"/>
    <property type="match status" value="1"/>
</dbReference>
<evidence type="ECO:0000259" key="3">
    <source>
        <dbReference type="Pfam" id="PF22883"/>
    </source>
</evidence>
<evidence type="ECO:0000256" key="1">
    <source>
        <dbReference type="SAM" id="MobiDB-lite"/>
    </source>
</evidence>
<dbReference type="OMA" id="QWESKWK"/>
<feature type="domain" description="Consortin C-terminal" evidence="2">
    <location>
        <begin position="601"/>
        <end position="707"/>
    </location>
</feature>
<reference evidence="4 5" key="1">
    <citation type="journal article" date="2018" name="Nat. Ecol. Evol.">
        <title>Shark genomes provide insights into elasmobranch evolution and the origin of vertebrates.</title>
        <authorList>
            <person name="Hara Y"/>
            <person name="Yamaguchi K"/>
            <person name="Onimaru K"/>
            <person name="Kadota M"/>
            <person name="Koyanagi M"/>
            <person name="Keeley SD"/>
            <person name="Tatsumi K"/>
            <person name="Tanaka K"/>
            <person name="Motone F"/>
            <person name="Kageyama Y"/>
            <person name="Nozu R"/>
            <person name="Adachi N"/>
            <person name="Nishimura O"/>
            <person name="Nakagawa R"/>
            <person name="Tanegashima C"/>
            <person name="Kiyatake I"/>
            <person name="Matsumoto R"/>
            <person name="Murakumo K"/>
            <person name="Nishida K"/>
            <person name="Terakita A"/>
            <person name="Kuratani S"/>
            <person name="Sato K"/>
            <person name="Hyodo S Kuraku.S."/>
        </authorList>
    </citation>
    <scope>NUCLEOTIDE SEQUENCE [LARGE SCALE GENOMIC DNA]</scope>
</reference>
<dbReference type="GO" id="GO:0030133">
    <property type="term" value="C:transport vesicle"/>
    <property type="evidence" value="ECO:0007669"/>
    <property type="project" value="TreeGrafter"/>
</dbReference>
<dbReference type="InterPro" id="IPR042318">
    <property type="entry name" value="Consortin"/>
</dbReference>
<proteinExistence type="predicted"/>
<feature type="compositionally biased region" description="Polar residues" evidence="1">
    <location>
        <begin position="483"/>
        <end position="492"/>
    </location>
</feature>
<dbReference type="GO" id="GO:0071253">
    <property type="term" value="F:connexin binding"/>
    <property type="evidence" value="ECO:0007669"/>
    <property type="project" value="InterPro"/>
</dbReference>
<evidence type="ECO:0000313" key="5">
    <source>
        <dbReference type="Proteomes" id="UP000287033"/>
    </source>
</evidence>
<evidence type="ECO:0000259" key="2">
    <source>
        <dbReference type="Pfam" id="PF15281"/>
    </source>
</evidence>
<sequence length="710" mass="80078">MDEGGSHTIGTTEKNGSPKDVEKPGATNHLSSLISDENENRIRETQSLPFTNDRMGGFEQTEQDVINNNDDNDDKTGFELTQNNCMGAGCEISNSTAHQSAELPRGIETVRTCDSEMERNLKTATSGASEETTDDSSEFLCRSLNTVLIDRSSQLEVNCQQVDRKRLLQTLLSSVQREIELNDSYRLPYYLHQIAEIYFDEEEYEKAIQFIQLEKLYHQKFLANLAAIQEDWEVKQKAAIAREVTEGRSVKALDDKIVKLSEFCASHSRPNLNEDKGEDAYRKDTVECNSRFTDQPIATSREQSAECEDASLEFAKDRKKDCLVSGQIALAVDKSTERDSAMYYAESSLDEQVEADRAKGMMHFDIETEHLYSANTEMDKSCFQSHATMPCKDIVTGAQQIESEGFSEAGVVIRVGPLFHAEETENLHGDLKLAGKTTEENVQTQLLECNKPIQFITDGLAVSKQSNHVFQKHVESDSNDCVNKETMSGNSEESMRIDDQATKQSQTDVLNEINEYEQISEKVASKAEEEIQCSAALNENRMSYEGSEKWGEDEYVEAFCNSVRDIVSPGQKNDTDELLQLNDSSLSLDELAKRIQIEENTHPEGLVSILKKRNSDKEITRVQQKQSKRRVRFQEPQDTLEQDEVNGDSCLLLVLLCIVTVLLSVGGTALYCTFGDLESSVCRDFTTQMNFYYAQFQQGVEKVKHWLLFS</sequence>
<dbReference type="EMBL" id="BEZZ01000596">
    <property type="protein sequence ID" value="GCC34415.1"/>
    <property type="molecule type" value="Genomic_DNA"/>
</dbReference>